<feature type="compositionally biased region" description="Polar residues" evidence="1">
    <location>
        <begin position="62"/>
        <end position="76"/>
    </location>
</feature>
<evidence type="ECO:0000313" key="2">
    <source>
        <dbReference type="EMBL" id="MET3756220.1"/>
    </source>
</evidence>
<keyword evidence="3" id="KW-1185">Reference proteome</keyword>
<accession>A0ABV2MIE0</accession>
<sequence length="97" mass="10364">MTHGADSLGETNISQHLISSKVSQSQFCAPVDTAAQRPHSDQQIHYPSFNFQINLEAFSHEQPCSKSSGPNGTETALTVRRAHGGSLSVTSITTPAK</sequence>
<evidence type="ECO:0000256" key="1">
    <source>
        <dbReference type="SAM" id="MobiDB-lite"/>
    </source>
</evidence>
<dbReference type="Proteomes" id="UP001549077">
    <property type="component" value="Unassembled WGS sequence"/>
</dbReference>
<gene>
    <name evidence="2" type="ORF">ABID08_003593</name>
</gene>
<reference evidence="2 3" key="1">
    <citation type="submission" date="2024-06" db="EMBL/GenBank/DDBJ databases">
        <title>Genomic Encyclopedia of Type Strains, Phase IV (KMG-IV): sequencing the most valuable type-strain genomes for metagenomic binning, comparative biology and taxonomic classification.</title>
        <authorList>
            <person name="Goeker M."/>
        </authorList>
    </citation>
    <scope>NUCLEOTIDE SEQUENCE [LARGE SCALE GENOMIC DNA]</scope>
    <source>
        <strain evidence="2 3">DSM 29288</strain>
    </source>
</reference>
<dbReference type="EMBL" id="JBEPMY010000010">
    <property type="protein sequence ID" value="MET3756220.1"/>
    <property type="molecule type" value="Genomic_DNA"/>
</dbReference>
<organism evidence="2 3">
    <name type="scientific">Rhizobium binae</name>
    <dbReference type="NCBI Taxonomy" id="1138190"/>
    <lineage>
        <taxon>Bacteria</taxon>
        <taxon>Pseudomonadati</taxon>
        <taxon>Pseudomonadota</taxon>
        <taxon>Alphaproteobacteria</taxon>
        <taxon>Hyphomicrobiales</taxon>
        <taxon>Rhizobiaceae</taxon>
        <taxon>Rhizobium/Agrobacterium group</taxon>
        <taxon>Rhizobium</taxon>
    </lineage>
</organism>
<evidence type="ECO:0000313" key="3">
    <source>
        <dbReference type="Proteomes" id="UP001549077"/>
    </source>
</evidence>
<feature type="region of interest" description="Disordered" evidence="1">
    <location>
        <begin position="61"/>
        <end position="97"/>
    </location>
</feature>
<feature type="compositionally biased region" description="Polar residues" evidence="1">
    <location>
        <begin position="87"/>
        <end position="97"/>
    </location>
</feature>
<proteinExistence type="predicted"/>
<comment type="caution">
    <text evidence="2">The sequence shown here is derived from an EMBL/GenBank/DDBJ whole genome shotgun (WGS) entry which is preliminary data.</text>
</comment>
<name>A0ABV2MIE0_9HYPH</name>
<protein>
    <submittedName>
        <fullName evidence="2">Uncharacterized protein</fullName>
    </submittedName>
</protein>